<sequence>MQWKDQGIIIALKRLGEDKIIVTLLTHTHGRHMGVTRLNKKAEQVFHLGNLCDISWQARLPEHMGTWRLENIHSAFAMIFQNPLQLEALNTACALIDATLPEREPHEEIFNVFQKFLYNLTHENWSWFLIDLELILLKYAGISLDFSTCAATGSKQDLIFISPRTGRAVSKIAGSPYQDRLLKLPPCLTESKRHEISLSSKEFLAVLELNEYFLNRYLFGLHGLKLPEARERFKNRLARQSYKLRSE</sequence>
<organism evidence="6 7">
    <name type="scientific">Candidatus Paracaedimonas acanthamoebae</name>
    <dbReference type="NCBI Taxonomy" id="244581"/>
    <lineage>
        <taxon>Bacteria</taxon>
        <taxon>Pseudomonadati</taxon>
        <taxon>Pseudomonadota</taxon>
        <taxon>Alphaproteobacteria</taxon>
        <taxon>Holosporales</taxon>
        <taxon>Caedimonadaceae</taxon>
        <taxon>Candidatus Paracaedimonas</taxon>
    </lineage>
</organism>
<reference evidence="6" key="1">
    <citation type="submission" date="2021-02" db="EMBL/GenBank/DDBJ databases">
        <title>Thiocyanate and organic carbon inputs drive convergent selection for specific autotrophic Afipia and Thiobacillus strains within complex microbiomes.</title>
        <authorList>
            <person name="Huddy R.J."/>
            <person name="Sachdeva R."/>
            <person name="Kadzinga F."/>
            <person name="Kantor R.S."/>
            <person name="Harrison S.T.L."/>
            <person name="Banfield J.F."/>
        </authorList>
    </citation>
    <scope>NUCLEOTIDE SEQUENCE</scope>
    <source>
        <strain evidence="6">SCN18_10_11_15_R4_P_38_20</strain>
    </source>
</reference>
<dbReference type="PANTHER" id="PTHR33991:SF1">
    <property type="entry name" value="DNA REPAIR PROTEIN RECO"/>
    <property type="match status" value="1"/>
</dbReference>
<dbReference type="InterPro" id="IPR037278">
    <property type="entry name" value="ARFGAP/RecO"/>
</dbReference>
<dbReference type="InterPro" id="IPR042242">
    <property type="entry name" value="RecO_C"/>
</dbReference>
<keyword evidence="2 4" id="KW-0233">DNA recombination</keyword>
<accession>A0A8J7PLB5</accession>
<dbReference type="Gene3D" id="1.20.1440.120">
    <property type="entry name" value="Recombination protein O, C-terminal domain"/>
    <property type="match status" value="1"/>
</dbReference>
<gene>
    <name evidence="4 6" type="primary">recO</name>
    <name evidence="6" type="ORF">J0H12_01155</name>
</gene>
<dbReference type="GO" id="GO:0043590">
    <property type="term" value="C:bacterial nucleoid"/>
    <property type="evidence" value="ECO:0007669"/>
    <property type="project" value="TreeGrafter"/>
</dbReference>
<comment type="similarity">
    <text evidence="4">Belongs to the RecO family.</text>
</comment>
<dbReference type="PANTHER" id="PTHR33991">
    <property type="entry name" value="DNA REPAIR PROTEIN RECO"/>
    <property type="match status" value="1"/>
</dbReference>
<dbReference type="Pfam" id="PF11967">
    <property type="entry name" value="RecO_N"/>
    <property type="match status" value="1"/>
</dbReference>
<name>A0A8J7PLB5_9PROT</name>
<evidence type="ECO:0000313" key="6">
    <source>
        <dbReference type="EMBL" id="MBN9412523.1"/>
    </source>
</evidence>
<comment type="function">
    <text evidence="4">Involved in DNA repair and RecF pathway recombination.</text>
</comment>
<keyword evidence="1 4" id="KW-0227">DNA damage</keyword>
<dbReference type="InterPro" id="IPR022572">
    <property type="entry name" value="DNA_rep/recomb_RecO_N"/>
</dbReference>
<evidence type="ECO:0000256" key="4">
    <source>
        <dbReference type="HAMAP-Rule" id="MF_00201"/>
    </source>
</evidence>
<dbReference type="GO" id="GO:0006302">
    <property type="term" value="P:double-strand break repair"/>
    <property type="evidence" value="ECO:0007669"/>
    <property type="project" value="TreeGrafter"/>
</dbReference>
<protein>
    <recommendedName>
        <fullName evidence="4">DNA repair protein RecO</fullName>
    </recommendedName>
    <alternativeName>
        <fullName evidence="4">Recombination protein O</fullName>
    </alternativeName>
</protein>
<dbReference type="EMBL" id="JAFKGL010000011">
    <property type="protein sequence ID" value="MBN9412523.1"/>
    <property type="molecule type" value="Genomic_DNA"/>
</dbReference>
<comment type="caution">
    <text evidence="6">The sequence shown here is derived from an EMBL/GenBank/DDBJ whole genome shotgun (WGS) entry which is preliminary data.</text>
</comment>
<evidence type="ECO:0000313" key="7">
    <source>
        <dbReference type="Proteomes" id="UP000664414"/>
    </source>
</evidence>
<dbReference type="GO" id="GO:0006310">
    <property type="term" value="P:DNA recombination"/>
    <property type="evidence" value="ECO:0007669"/>
    <property type="project" value="UniProtKB-UniRule"/>
</dbReference>
<dbReference type="InterPro" id="IPR003717">
    <property type="entry name" value="RecO"/>
</dbReference>
<proteinExistence type="inferred from homology"/>
<dbReference type="SUPFAM" id="SSF57863">
    <property type="entry name" value="ArfGap/RecO-like zinc finger"/>
    <property type="match status" value="1"/>
</dbReference>
<dbReference type="Proteomes" id="UP000664414">
    <property type="component" value="Unassembled WGS sequence"/>
</dbReference>
<evidence type="ECO:0000256" key="1">
    <source>
        <dbReference type="ARBA" id="ARBA00022763"/>
    </source>
</evidence>
<dbReference type="HAMAP" id="MF_00201">
    <property type="entry name" value="RecO"/>
    <property type="match status" value="1"/>
</dbReference>
<evidence type="ECO:0000256" key="2">
    <source>
        <dbReference type="ARBA" id="ARBA00023172"/>
    </source>
</evidence>
<evidence type="ECO:0000259" key="5">
    <source>
        <dbReference type="Pfam" id="PF11967"/>
    </source>
</evidence>
<evidence type="ECO:0000256" key="3">
    <source>
        <dbReference type="ARBA" id="ARBA00023204"/>
    </source>
</evidence>
<dbReference type="NCBIfam" id="TIGR00613">
    <property type="entry name" value="reco"/>
    <property type="match status" value="1"/>
</dbReference>
<feature type="domain" description="DNA replication/recombination mediator RecO N-terminal" evidence="5">
    <location>
        <begin position="1"/>
        <end position="66"/>
    </location>
</feature>
<dbReference type="AlphaFoldDB" id="A0A8J7PLB5"/>
<keyword evidence="3 4" id="KW-0234">DNA repair</keyword>
<dbReference type="Pfam" id="PF02565">
    <property type="entry name" value="RecO_C"/>
    <property type="match status" value="1"/>
</dbReference>